<dbReference type="EMBL" id="CP023270">
    <property type="protein sequence ID" value="AVJ28811.1"/>
    <property type="molecule type" value="Genomic_DNA"/>
</dbReference>
<protein>
    <recommendedName>
        <fullName evidence="4">Sel1 repeat family protein</fullName>
    </recommendedName>
</protein>
<evidence type="ECO:0008006" key="4">
    <source>
        <dbReference type="Google" id="ProtNLM"/>
    </source>
</evidence>
<organism evidence="2 3">
    <name type="scientific">Achromobacter spanius</name>
    <dbReference type="NCBI Taxonomy" id="217203"/>
    <lineage>
        <taxon>Bacteria</taxon>
        <taxon>Pseudomonadati</taxon>
        <taxon>Pseudomonadota</taxon>
        <taxon>Betaproteobacteria</taxon>
        <taxon>Burkholderiales</taxon>
        <taxon>Alcaligenaceae</taxon>
        <taxon>Achromobacter</taxon>
    </lineage>
</organism>
<accession>A0A2S0I9U5</accession>
<dbReference type="RefSeq" id="WP_105239564.1">
    <property type="nucleotide sequence ID" value="NZ_CP023270.1"/>
</dbReference>
<dbReference type="AlphaFoldDB" id="A0A2S0I9U5"/>
<keyword evidence="3" id="KW-1185">Reference proteome</keyword>
<gene>
    <name evidence="2" type="ORF">CLM73_17790</name>
</gene>
<evidence type="ECO:0000256" key="1">
    <source>
        <dbReference type="SAM" id="Phobius"/>
    </source>
</evidence>
<feature type="transmembrane region" description="Helical" evidence="1">
    <location>
        <begin position="6"/>
        <end position="24"/>
    </location>
</feature>
<evidence type="ECO:0000313" key="3">
    <source>
        <dbReference type="Proteomes" id="UP000239477"/>
    </source>
</evidence>
<evidence type="ECO:0000313" key="2">
    <source>
        <dbReference type="EMBL" id="AVJ28811.1"/>
    </source>
</evidence>
<keyword evidence="1" id="KW-0812">Transmembrane</keyword>
<keyword evidence="1" id="KW-1133">Transmembrane helix</keyword>
<reference evidence="2 3" key="1">
    <citation type="submission" date="2017-09" db="EMBL/GenBank/DDBJ databases">
        <title>Genomic, metabolic, and phenotypic characteristics of bacterial isolates from the natural microbiome of the model nematode Caenorhabditis elegans.</title>
        <authorList>
            <person name="Zimmermann J."/>
            <person name="Obeng N."/>
            <person name="Yang W."/>
            <person name="Obeng O."/>
            <person name="Kissoyan K."/>
            <person name="Pees B."/>
            <person name="Dirksen P."/>
            <person name="Hoppner M."/>
            <person name="Franke A."/>
            <person name="Rosenstiel P."/>
            <person name="Leippe M."/>
            <person name="Dierking K."/>
            <person name="Kaleta C."/>
            <person name="Schulenburg H."/>
        </authorList>
    </citation>
    <scope>NUCLEOTIDE SEQUENCE [LARGE SCALE GENOMIC DNA]</scope>
    <source>
        <strain evidence="2 3">MYb73</strain>
    </source>
</reference>
<keyword evidence="1" id="KW-0472">Membrane</keyword>
<sequence>MTAKRLFTWTFFFALFVVLVALFWRQLFIQTPPSLREMGGTIEGGEAYIYGESPRQDGMADRAMLAAAQRGDPGAQYMQGLIMENFDMKEALRWYETAAAQGYELAAQRLAQLREAPPAAQ</sequence>
<proteinExistence type="predicted"/>
<dbReference type="SUPFAM" id="SSF81901">
    <property type="entry name" value="HCP-like"/>
    <property type="match status" value="1"/>
</dbReference>
<dbReference type="Gene3D" id="1.25.40.10">
    <property type="entry name" value="Tetratricopeptide repeat domain"/>
    <property type="match status" value="1"/>
</dbReference>
<dbReference type="InterPro" id="IPR011990">
    <property type="entry name" value="TPR-like_helical_dom_sf"/>
</dbReference>
<dbReference type="Proteomes" id="UP000239477">
    <property type="component" value="Chromosome"/>
</dbReference>
<dbReference type="OrthoDB" id="8657468at2"/>
<name>A0A2S0I9U5_9BURK</name>